<evidence type="ECO:0000259" key="2">
    <source>
        <dbReference type="Pfam" id="PF01833"/>
    </source>
</evidence>
<dbReference type="PROSITE" id="PS51257">
    <property type="entry name" value="PROKAR_LIPOPROTEIN"/>
    <property type="match status" value="1"/>
</dbReference>
<proteinExistence type="predicted"/>
<dbReference type="OrthoDB" id="1110382at2"/>
<sequence>MKIIKSWCDFFMVLCMLFLTTACTKKTSVYIGQPLIDSILPGYADNGSDILLYGKNFNKIATENRITIRDVESPGTLITEDIIKVRIPPKTFDTNYLSAEVKIASHGREDLSVIYAPAYPRILSFSPEKIHIGEILTIKGLNFIPDPDKTIVYFMAAGGAGLRANITYIDTQTIKAIVPEKSISEYFMILVPRPNRSYKHILIDAPKKITIM</sequence>
<dbReference type="EMBL" id="QKLU01000003">
    <property type="protein sequence ID" value="PYF75148.1"/>
    <property type="molecule type" value="Genomic_DNA"/>
</dbReference>
<evidence type="ECO:0000256" key="1">
    <source>
        <dbReference type="SAM" id="SignalP"/>
    </source>
</evidence>
<organism evidence="3 4">
    <name type="scientific">Pedobacter nutrimenti</name>
    <dbReference type="NCBI Taxonomy" id="1241337"/>
    <lineage>
        <taxon>Bacteria</taxon>
        <taxon>Pseudomonadati</taxon>
        <taxon>Bacteroidota</taxon>
        <taxon>Sphingobacteriia</taxon>
        <taxon>Sphingobacteriales</taxon>
        <taxon>Sphingobacteriaceae</taxon>
        <taxon>Pedobacter</taxon>
    </lineage>
</organism>
<name>A0A318UJ64_9SPHI</name>
<reference evidence="3 4" key="1">
    <citation type="submission" date="2018-06" db="EMBL/GenBank/DDBJ databases">
        <title>Genomic Encyclopedia of Archaeal and Bacterial Type Strains, Phase II (KMG-II): from individual species to whole genera.</title>
        <authorList>
            <person name="Goeker M."/>
        </authorList>
    </citation>
    <scope>NUCLEOTIDE SEQUENCE [LARGE SCALE GENOMIC DNA]</scope>
    <source>
        <strain evidence="3 4">DSM 27372</strain>
    </source>
</reference>
<dbReference type="SUPFAM" id="SSF81296">
    <property type="entry name" value="E set domains"/>
    <property type="match status" value="2"/>
</dbReference>
<dbReference type="RefSeq" id="WP_110830237.1">
    <property type="nucleotide sequence ID" value="NZ_QKLU01000003.1"/>
</dbReference>
<feature type="signal peptide" evidence="1">
    <location>
        <begin position="1"/>
        <end position="21"/>
    </location>
</feature>
<gene>
    <name evidence="3" type="ORF">B0O44_103597</name>
</gene>
<keyword evidence="4" id="KW-1185">Reference proteome</keyword>
<feature type="domain" description="IPT/TIG" evidence="2">
    <location>
        <begin position="120"/>
        <end position="182"/>
    </location>
</feature>
<accession>A0A318UJ64</accession>
<dbReference type="InterPro" id="IPR013783">
    <property type="entry name" value="Ig-like_fold"/>
</dbReference>
<dbReference type="InterPro" id="IPR014756">
    <property type="entry name" value="Ig_E-set"/>
</dbReference>
<feature type="domain" description="IPT/TIG" evidence="2">
    <location>
        <begin position="34"/>
        <end position="100"/>
    </location>
</feature>
<dbReference type="Pfam" id="PF01833">
    <property type="entry name" value="TIG"/>
    <property type="match status" value="2"/>
</dbReference>
<dbReference type="Gene3D" id="2.60.40.10">
    <property type="entry name" value="Immunoglobulins"/>
    <property type="match status" value="2"/>
</dbReference>
<evidence type="ECO:0000313" key="4">
    <source>
        <dbReference type="Proteomes" id="UP000248198"/>
    </source>
</evidence>
<evidence type="ECO:0000313" key="3">
    <source>
        <dbReference type="EMBL" id="PYF75148.1"/>
    </source>
</evidence>
<comment type="caution">
    <text evidence="3">The sequence shown here is derived from an EMBL/GenBank/DDBJ whole genome shotgun (WGS) entry which is preliminary data.</text>
</comment>
<dbReference type="Proteomes" id="UP000248198">
    <property type="component" value="Unassembled WGS sequence"/>
</dbReference>
<dbReference type="AlphaFoldDB" id="A0A318UJ64"/>
<feature type="chain" id="PRO_5016241398" evidence="1">
    <location>
        <begin position="22"/>
        <end position="212"/>
    </location>
</feature>
<protein>
    <submittedName>
        <fullName evidence="3">IPT/TIG domain-containing protein</fullName>
    </submittedName>
</protein>
<dbReference type="InterPro" id="IPR002909">
    <property type="entry name" value="IPT_dom"/>
</dbReference>
<keyword evidence="1" id="KW-0732">Signal</keyword>